<gene>
    <name evidence="3" type="ORF">CWS72_25965</name>
</gene>
<dbReference type="GO" id="GO:0005829">
    <property type="term" value="C:cytosol"/>
    <property type="evidence" value="ECO:0007669"/>
    <property type="project" value="TreeGrafter"/>
</dbReference>
<evidence type="ECO:0000256" key="1">
    <source>
        <dbReference type="ARBA" id="ARBA00022676"/>
    </source>
</evidence>
<dbReference type="CDD" id="cd03789">
    <property type="entry name" value="GT9_LPS_heptosyltransferase"/>
    <property type="match status" value="1"/>
</dbReference>
<dbReference type="PANTHER" id="PTHR30160:SF7">
    <property type="entry name" value="ADP-HEPTOSE--LPS HEPTOSYLTRANSFERASE 2"/>
    <property type="match status" value="1"/>
</dbReference>
<dbReference type="Proteomes" id="UP000233293">
    <property type="component" value="Unassembled WGS sequence"/>
</dbReference>
<dbReference type="InterPro" id="IPR051199">
    <property type="entry name" value="LPS_LOS_Heptosyltrfase"/>
</dbReference>
<dbReference type="InterPro" id="IPR002201">
    <property type="entry name" value="Glyco_trans_9"/>
</dbReference>
<protein>
    <submittedName>
        <fullName evidence="3">ADP-heptose--LPS heptosyltransferase</fullName>
    </submittedName>
</protein>
<evidence type="ECO:0000256" key="2">
    <source>
        <dbReference type="ARBA" id="ARBA00022679"/>
    </source>
</evidence>
<dbReference type="GO" id="GO:0009244">
    <property type="term" value="P:lipopolysaccharide core region biosynthetic process"/>
    <property type="evidence" value="ECO:0007669"/>
    <property type="project" value="TreeGrafter"/>
</dbReference>
<keyword evidence="4" id="KW-1185">Reference proteome</keyword>
<comment type="caution">
    <text evidence="3">The sequence shown here is derived from an EMBL/GenBank/DDBJ whole genome shotgun (WGS) entry which is preliminary data.</text>
</comment>
<proteinExistence type="predicted"/>
<dbReference type="SUPFAM" id="SSF53756">
    <property type="entry name" value="UDP-Glycosyltransferase/glycogen phosphorylase"/>
    <property type="match status" value="1"/>
</dbReference>
<dbReference type="OrthoDB" id="7158927at2"/>
<dbReference type="Pfam" id="PF01075">
    <property type="entry name" value="Glyco_transf_9"/>
    <property type="match status" value="1"/>
</dbReference>
<reference evidence="4" key="1">
    <citation type="submission" date="2017-12" db="EMBL/GenBank/DDBJ databases">
        <title>Draft genome sequence of Telmatospirillum siberiense 26-4b1T, an acidotolerant peatland alphaproteobacterium potentially involved in sulfur cycling.</title>
        <authorList>
            <person name="Hausmann B."/>
            <person name="Pjevac P."/>
            <person name="Schreck K."/>
            <person name="Herbold C.W."/>
            <person name="Daims H."/>
            <person name="Wagner M."/>
            <person name="Pester M."/>
            <person name="Loy A."/>
        </authorList>
    </citation>
    <scope>NUCLEOTIDE SEQUENCE [LARGE SCALE GENOMIC DNA]</scope>
    <source>
        <strain evidence="4">26-4b1</strain>
    </source>
</reference>
<dbReference type="AlphaFoldDB" id="A0A2N3PMI3"/>
<dbReference type="GO" id="GO:0008713">
    <property type="term" value="F:ADP-heptose-lipopolysaccharide heptosyltransferase activity"/>
    <property type="evidence" value="ECO:0007669"/>
    <property type="project" value="TreeGrafter"/>
</dbReference>
<evidence type="ECO:0000313" key="4">
    <source>
        <dbReference type="Proteomes" id="UP000233293"/>
    </source>
</evidence>
<organism evidence="3 4">
    <name type="scientific">Telmatospirillum siberiense</name>
    <dbReference type="NCBI Taxonomy" id="382514"/>
    <lineage>
        <taxon>Bacteria</taxon>
        <taxon>Pseudomonadati</taxon>
        <taxon>Pseudomonadota</taxon>
        <taxon>Alphaproteobacteria</taxon>
        <taxon>Rhodospirillales</taxon>
        <taxon>Rhodospirillaceae</taxon>
        <taxon>Telmatospirillum</taxon>
    </lineage>
</organism>
<keyword evidence="1" id="KW-0328">Glycosyltransferase</keyword>
<keyword evidence="2 3" id="KW-0808">Transferase</keyword>
<evidence type="ECO:0000313" key="3">
    <source>
        <dbReference type="EMBL" id="PKU21605.1"/>
    </source>
</evidence>
<dbReference type="RefSeq" id="WP_101253572.1">
    <property type="nucleotide sequence ID" value="NZ_PIUM01000050.1"/>
</dbReference>
<dbReference type="PANTHER" id="PTHR30160">
    <property type="entry name" value="TETRAACYLDISACCHARIDE 4'-KINASE-RELATED"/>
    <property type="match status" value="1"/>
</dbReference>
<name>A0A2N3PMI3_9PROT</name>
<sequence length="330" mass="35762">MVDQPLSVLVYVGLDLVGDGLMKLPFLRALRAAFPSARITWLAGQGKTVYAGALAPLIEGLVDEVIEDAHIGNRWWELLLPRPLKGRRFDLVLDSQRRVLTTLIVKRIRHGRFLSASADWHLSDQCPAAGMAKQSSMIRQMLTLVELASGRPALPNAPLRLDDRMETEAERRLPDGPVYVGLAPGAGGKHKCWPLENYIALAMRQVKAGRVPVVFLGPAERQWEDEIRDAVPGALLPLDYAATPLLTIALARRLAVAVANDSGTGHMMATAEVPLISLFGPTSPDKFAPVTPHLTILRAQSFGDSGMEFIPLSAVADAIETALGNIQPQG</sequence>
<dbReference type="EMBL" id="PIUM01000050">
    <property type="protein sequence ID" value="PKU21605.1"/>
    <property type="molecule type" value="Genomic_DNA"/>
</dbReference>
<accession>A0A2N3PMI3</accession>
<dbReference type="Gene3D" id="3.40.50.2000">
    <property type="entry name" value="Glycogen Phosphorylase B"/>
    <property type="match status" value="2"/>
</dbReference>